<reference evidence="8 9" key="1">
    <citation type="submission" date="2019-12" db="EMBL/GenBank/DDBJ databases">
        <title>Whole-genome sequencing of Allorhizobium vitis.</title>
        <authorList>
            <person name="Gan H.M."/>
            <person name="Szegedi E."/>
            <person name="Burr T."/>
            <person name="Savka M.A."/>
        </authorList>
    </citation>
    <scope>NUCLEOTIDE SEQUENCE [LARGE SCALE GENOMIC DNA]</scope>
    <source>
        <strain evidence="8 9">CG516</strain>
    </source>
</reference>
<organism evidence="8 9">
    <name type="scientific">Agrobacterium vitis</name>
    <name type="common">Rhizobium vitis</name>
    <dbReference type="NCBI Taxonomy" id="373"/>
    <lineage>
        <taxon>Bacteria</taxon>
        <taxon>Pseudomonadati</taxon>
        <taxon>Pseudomonadota</taxon>
        <taxon>Alphaproteobacteria</taxon>
        <taxon>Hyphomicrobiales</taxon>
        <taxon>Rhizobiaceae</taxon>
        <taxon>Rhizobium/Agrobacterium group</taxon>
        <taxon>Agrobacterium</taxon>
    </lineage>
</organism>
<dbReference type="PROSITE" id="PS51379">
    <property type="entry name" value="4FE4S_FER_2"/>
    <property type="match status" value="1"/>
</dbReference>
<dbReference type="PANTHER" id="PTHR42784:SF1">
    <property type="entry name" value="PYRANOSE 2-OXIDASE"/>
    <property type="match status" value="1"/>
</dbReference>
<comment type="caution">
    <text evidence="8">The sequence shown here is derived from an EMBL/GenBank/DDBJ whole genome shotgun (WGS) entry which is preliminary data.</text>
</comment>
<keyword evidence="5" id="KW-0560">Oxidoreductase</keyword>
<comment type="similarity">
    <text evidence="2">Belongs to the GMC oxidoreductase family.</text>
</comment>
<gene>
    <name evidence="8" type="ORF">GOZ90_24960</name>
</gene>
<dbReference type="Pfam" id="PF00732">
    <property type="entry name" value="GMC_oxred_N"/>
    <property type="match status" value="1"/>
</dbReference>
<dbReference type="InterPro" id="IPR051473">
    <property type="entry name" value="P2Ox-like"/>
</dbReference>
<dbReference type="Pfam" id="PF05199">
    <property type="entry name" value="GMC_oxred_C"/>
    <property type="match status" value="1"/>
</dbReference>
<keyword evidence="3" id="KW-0285">Flavoprotein</keyword>
<comment type="cofactor">
    <cofactor evidence="1">
        <name>FAD</name>
        <dbReference type="ChEBI" id="CHEBI:57692"/>
    </cofactor>
</comment>
<protein>
    <submittedName>
        <fullName evidence="8">Choline dehydrogenase</fullName>
    </submittedName>
</protein>
<evidence type="ECO:0000256" key="5">
    <source>
        <dbReference type="ARBA" id="ARBA00023002"/>
    </source>
</evidence>
<dbReference type="GO" id="GO:0050660">
    <property type="term" value="F:flavin adenine dinucleotide binding"/>
    <property type="evidence" value="ECO:0007669"/>
    <property type="project" value="InterPro"/>
</dbReference>
<evidence type="ECO:0000313" key="8">
    <source>
        <dbReference type="EMBL" id="MUZ75915.1"/>
    </source>
</evidence>
<dbReference type="PANTHER" id="PTHR42784">
    <property type="entry name" value="PYRANOSE 2-OXIDASE"/>
    <property type="match status" value="1"/>
</dbReference>
<dbReference type="InterPro" id="IPR036188">
    <property type="entry name" value="FAD/NAD-bd_sf"/>
</dbReference>
<dbReference type="InterPro" id="IPR007867">
    <property type="entry name" value="GMC_OxRtase_C"/>
</dbReference>
<evidence type="ECO:0000313" key="9">
    <source>
        <dbReference type="Proteomes" id="UP000477951"/>
    </source>
</evidence>
<dbReference type="InterPro" id="IPR000172">
    <property type="entry name" value="GMC_OxRdtase_N"/>
</dbReference>
<evidence type="ECO:0000256" key="1">
    <source>
        <dbReference type="ARBA" id="ARBA00001974"/>
    </source>
</evidence>
<dbReference type="Proteomes" id="UP000477951">
    <property type="component" value="Unassembled WGS sequence"/>
</dbReference>
<feature type="region of interest" description="Disordered" evidence="6">
    <location>
        <begin position="149"/>
        <end position="169"/>
    </location>
</feature>
<keyword evidence="4" id="KW-0274">FAD</keyword>
<feature type="domain" description="4Fe-4S ferredoxin-type" evidence="7">
    <location>
        <begin position="202"/>
        <end position="234"/>
    </location>
</feature>
<evidence type="ECO:0000256" key="2">
    <source>
        <dbReference type="ARBA" id="ARBA00010790"/>
    </source>
</evidence>
<dbReference type="AlphaFoldDB" id="A0A6L6VMG6"/>
<evidence type="ECO:0000259" key="7">
    <source>
        <dbReference type="PROSITE" id="PS51379"/>
    </source>
</evidence>
<dbReference type="GO" id="GO:0016614">
    <property type="term" value="F:oxidoreductase activity, acting on CH-OH group of donors"/>
    <property type="evidence" value="ECO:0007669"/>
    <property type="project" value="InterPro"/>
</dbReference>
<evidence type="ECO:0000256" key="4">
    <source>
        <dbReference type="ARBA" id="ARBA00022827"/>
    </source>
</evidence>
<dbReference type="InterPro" id="IPR017896">
    <property type="entry name" value="4Fe4S_Fe-S-bd"/>
</dbReference>
<dbReference type="SUPFAM" id="SSF54373">
    <property type="entry name" value="FAD-linked reductases, C-terminal domain"/>
    <property type="match status" value="1"/>
</dbReference>
<evidence type="ECO:0000256" key="6">
    <source>
        <dbReference type="SAM" id="MobiDB-lite"/>
    </source>
</evidence>
<sequence>MSNNSKQFDADVLIVGSGVLGSLTATKLANAGKSVIILEAGPLIDRAEVFARYQKNFDLNDYDAPFPQLPYAQMWSTPGYIKQIGPKPFLAPYLRGVGGTTWHWASACWRLLPNDFQMKTLYGIGRDWPIFYDDLEPWYVDAEREIGVNGSDAEDQSGRNSGAFPPRSAPYPMTAQPFSSMNEKAKDILDSAGYPTIHEPNARASRDYDGRPACVGSNNCMPICPVGAQYSGERHADKAVAAGVKLITSAIVYKIELAGDKTVAALHYKTPTGESHRLTARRYVLAGHAIETPRLLLMSATDGAPNGVANSSGMVGRNLMNHPPTSITMVAKDELWPGRGPVQQNAVIPRRDGEFRSDRAASRHQVRNEAPNYAVTKGLLDEGVIGPSLDKQIAYRSARWLTIATVYEQLPDLNNRITLSAERRDALGLPSPDIFYDIDGYTQKAADEVFDRDYKDFARLFGGEMVSVSKEWGVQAHIMGTMIMGANAEDSVVDGFCRTHDHDNLFIASTGVMATASVVNPTLTGAALALRMAETIGKEV</sequence>
<dbReference type="RefSeq" id="WP_156616459.1">
    <property type="nucleotide sequence ID" value="NZ_WPHR01000040.1"/>
</dbReference>
<dbReference type="SUPFAM" id="SSF51905">
    <property type="entry name" value="FAD/NAD(P)-binding domain"/>
    <property type="match status" value="1"/>
</dbReference>
<accession>A0A6L6VMG6</accession>
<evidence type="ECO:0000256" key="3">
    <source>
        <dbReference type="ARBA" id="ARBA00022630"/>
    </source>
</evidence>
<name>A0A6L6VMG6_AGRVI</name>
<dbReference type="EMBL" id="WPHR01000040">
    <property type="protein sequence ID" value="MUZ75915.1"/>
    <property type="molecule type" value="Genomic_DNA"/>
</dbReference>
<dbReference type="Gene3D" id="3.50.50.60">
    <property type="entry name" value="FAD/NAD(P)-binding domain"/>
    <property type="match status" value="2"/>
</dbReference>
<proteinExistence type="inferred from homology"/>